<reference evidence="1" key="1">
    <citation type="submission" date="2020-08" db="EMBL/GenBank/DDBJ databases">
        <authorList>
            <person name="Cejkova D."/>
            <person name="Kubasova T."/>
            <person name="Jahodarova E."/>
            <person name="Rychlik I."/>
        </authorList>
    </citation>
    <scope>NUCLEOTIDE SEQUENCE</scope>
    <source>
        <strain evidence="1">An559</strain>
    </source>
</reference>
<dbReference type="EMBL" id="JACJKY010000018">
    <property type="protein sequence ID" value="MBM6921537.1"/>
    <property type="molecule type" value="Genomic_DNA"/>
</dbReference>
<dbReference type="AlphaFoldDB" id="A0A939BF10"/>
<keyword evidence="2" id="KW-1185">Reference proteome</keyword>
<evidence type="ECO:0000313" key="1">
    <source>
        <dbReference type="EMBL" id="MBM6921537.1"/>
    </source>
</evidence>
<gene>
    <name evidence="1" type="ORF">H6A12_10250</name>
</gene>
<dbReference type="Proteomes" id="UP000774750">
    <property type="component" value="Unassembled WGS sequence"/>
</dbReference>
<accession>A0A939BF10</accession>
<dbReference type="RefSeq" id="WP_204447564.1">
    <property type="nucleotide sequence ID" value="NZ_JACJKY010000018.1"/>
</dbReference>
<name>A0A939BF10_9FIRM</name>
<reference evidence="1" key="2">
    <citation type="journal article" date="2021" name="Sci. Rep.">
        <title>The distribution of antibiotic resistance genes in chicken gut microbiota commensals.</title>
        <authorList>
            <person name="Juricova H."/>
            <person name="Matiasovicova J."/>
            <person name="Kubasova T."/>
            <person name="Cejkova D."/>
            <person name="Rychlik I."/>
        </authorList>
    </citation>
    <scope>NUCLEOTIDE SEQUENCE</scope>
    <source>
        <strain evidence="1">An559</strain>
    </source>
</reference>
<comment type="caution">
    <text evidence="1">The sequence shown here is derived from an EMBL/GenBank/DDBJ whole genome shotgun (WGS) entry which is preliminary data.</text>
</comment>
<evidence type="ECO:0000313" key="2">
    <source>
        <dbReference type="Proteomes" id="UP000774750"/>
    </source>
</evidence>
<protein>
    <submittedName>
        <fullName evidence="1">Uncharacterized protein</fullName>
    </submittedName>
</protein>
<proteinExistence type="predicted"/>
<sequence>MFDEAETDEFIAVLDGIAPKEYKKLFENIAKSDKQEYVIKEFFEPKCKEIIKK</sequence>
<organism evidence="1 2">
    <name type="scientific">Merdimmobilis hominis</name>
    <dbReference type="NCBI Taxonomy" id="2897707"/>
    <lineage>
        <taxon>Bacteria</taxon>
        <taxon>Bacillati</taxon>
        <taxon>Bacillota</taxon>
        <taxon>Clostridia</taxon>
        <taxon>Eubacteriales</taxon>
        <taxon>Oscillospiraceae</taxon>
        <taxon>Merdimmobilis</taxon>
    </lineage>
</organism>